<gene>
    <name evidence="7" type="ORF">H8R27_12685</name>
</gene>
<accession>A0ABR7J101</accession>
<feature type="transmembrane region" description="Helical" evidence="6">
    <location>
        <begin position="169"/>
        <end position="186"/>
    </location>
</feature>
<comment type="subcellular location">
    <subcellularLocation>
        <location evidence="1">Membrane</location>
        <topology evidence="1">Multi-pass membrane protein</topology>
    </subcellularLocation>
</comment>
<protein>
    <submittedName>
        <fullName evidence="7">Geranylgeranylglycerol-phosphate geranylgeranyltransferase</fullName>
    </submittedName>
</protein>
<dbReference type="Gene3D" id="1.20.120.1780">
    <property type="entry name" value="UbiA prenyltransferase"/>
    <property type="match status" value="1"/>
</dbReference>
<reference evidence="7 8" key="1">
    <citation type="submission" date="2020-08" db="EMBL/GenBank/DDBJ databases">
        <title>Description of novel Flavobacterium F-408 isolate.</title>
        <authorList>
            <person name="Saticioglu I.B."/>
            <person name="Duman M."/>
            <person name="Altun S."/>
        </authorList>
    </citation>
    <scope>NUCLEOTIDE SEQUENCE [LARGE SCALE GENOMIC DNA]</scope>
    <source>
        <strain evidence="7 8">F-408</strain>
    </source>
</reference>
<dbReference type="EMBL" id="JACRUN010000008">
    <property type="protein sequence ID" value="MBC5835746.1"/>
    <property type="molecule type" value="Genomic_DNA"/>
</dbReference>
<evidence type="ECO:0000256" key="5">
    <source>
        <dbReference type="ARBA" id="ARBA00023136"/>
    </source>
</evidence>
<dbReference type="RefSeq" id="WP_166125493.1">
    <property type="nucleotide sequence ID" value="NZ_JAANOQ010000002.1"/>
</dbReference>
<feature type="transmembrane region" description="Helical" evidence="6">
    <location>
        <begin position="245"/>
        <end position="263"/>
    </location>
</feature>
<name>A0ABR7J101_9FLAO</name>
<evidence type="ECO:0000313" key="7">
    <source>
        <dbReference type="EMBL" id="MBC5835746.1"/>
    </source>
</evidence>
<feature type="transmembrane region" description="Helical" evidence="6">
    <location>
        <begin position="219"/>
        <end position="239"/>
    </location>
</feature>
<proteinExistence type="predicted"/>
<dbReference type="Proteomes" id="UP000605990">
    <property type="component" value="Unassembled WGS sequence"/>
</dbReference>
<dbReference type="InterPro" id="IPR000537">
    <property type="entry name" value="UbiA_prenyltransferase"/>
</dbReference>
<sequence length="306" mass="35595">MLSRNSKLLLTKIFSFFSVVRGYNVFVIALAQYLSAIYILAPERRALDVILDWRLFVLVIASTFAIAGGYIINNFYDAKKDIINRPKKSYLDRLVSQKTQLQVYFTLNFFSALLGFIISWRAALFYSVYIFIIWFYSHKLKKILLVGNITASLLAVLPFFGILMYFKNFYQVIFAHAIFLFLIILIREMIKDLENIEGDLSNNYQTIPVKFGEHFAKKIISLLLVFTIVPVYFLINVFDVGYMDIYFYVSYILLIIFVLKLWKSEGKVDYIKLHFLLKIILLAGVICIVLIKPTVIENGQKLLLIK</sequence>
<organism evidence="7 8">
    <name type="scientific">Flavobacterium bernardetii</name>
    <dbReference type="NCBI Taxonomy" id="2813823"/>
    <lineage>
        <taxon>Bacteria</taxon>
        <taxon>Pseudomonadati</taxon>
        <taxon>Bacteroidota</taxon>
        <taxon>Flavobacteriia</taxon>
        <taxon>Flavobacteriales</taxon>
        <taxon>Flavobacteriaceae</taxon>
        <taxon>Flavobacterium</taxon>
    </lineage>
</organism>
<evidence type="ECO:0000256" key="3">
    <source>
        <dbReference type="ARBA" id="ARBA00022692"/>
    </source>
</evidence>
<feature type="transmembrane region" description="Helical" evidence="6">
    <location>
        <begin position="53"/>
        <end position="72"/>
    </location>
</feature>
<keyword evidence="8" id="KW-1185">Reference proteome</keyword>
<evidence type="ECO:0000313" key="8">
    <source>
        <dbReference type="Proteomes" id="UP000605990"/>
    </source>
</evidence>
<evidence type="ECO:0000256" key="6">
    <source>
        <dbReference type="SAM" id="Phobius"/>
    </source>
</evidence>
<evidence type="ECO:0000256" key="4">
    <source>
        <dbReference type="ARBA" id="ARBA00022989"/>
    </source>
</evidence>
<dbReference type="PANTHER" id="PTHR42723">
    <property type="entry name" value="CHLOROPHYLL SYNTHASE"/>
    <property type="match status" value="1"/>
</dbReference>
<keyword evidence="3 6" id="KW-0812">Transmembrane</keyword>
<dbReference type="InterPro" id="IPR050475">
    <property type="entry name" value="Prenyltransferase_related"/>
</dbReference>
<dbReference type="Pfam" id="PF01040">
    <property type="entry name" value="UbiA"/>
    <property type="match status" value="1"/>
</dbReference>
<dbReference type="Gene3D" id="1.10.357.140">
    <property type="entry name" value="UbiA prenyltransferase"/>
    <property type="match status" value="1"/>
</dbReference>
<keyword evidence="5 6" id="KW-0472">Membrane</keyword>
<dbReference type="CDD" id="cd13961">
    <property type="entry name" value="PT_UbiA_DGGGPS"/>
    <property type="match status" value="1"/>
</dbReference>
<feature type="transmembrane region" description="Helical" evidence="6">
    <location>
        <begin position="275"/>
        <end position="296"/>
    </location>
</feature>
<keyword evidence="4 6" id="KW-1133">Transmembrane helix</keyword>
<keyword evidence="2" id="KW-1003">Cell membrane</keyword>
<feature type="transmembrane region" description="Helical" evidence="6">
    <location>
        <begin position="20"/>
        <end position="41"/>
    </location>
</feature>
<comment type="caution">
    <text evidence="7">The sequence shown here is derived from an EMBL/GenBank/DDBJ whole genome shotgun (WGS) entry which is preliminary data.</text>
</comment>
<dbReference type="PANTHER" id="PTHR42723:SF1">
    <property type="entry name" value="CHLOROPHYLL SYNTHASE, CHLOROPLASTIC"/>
    <property type="match status" value="1"/>
</dbReference>
<feature type="transmembrane region" description="Helical" evidence="6">
    <location>
        <begin position="143"/>
        <end position="163"/>
    </location>
</feature>
<evidence type="ECO:0000256" key="1">
    <source>
        <dbReference type="ARBA" id="ARBA00004141"/>
    </source>
</evidence>
<evidence type="ECO:0000256" key="2">
    <source>
        <dbReference type="ARBA" id="ARBA00022475"/>
    </source>
</evidence>
<feature type="transmembrane region" description="Helical" evidence="6">
    <location>
        <begin position="109"/>
        <end position="136"/>
    </location>
</feature>
<dbReference type="InterPro" id="IPR044878">
    <property type="entry name" value="UbiA_sf"/>
</dbReference>